<comment type="function">
    <text evidence="1 8">S-adenosyl-L-methionine-dependent protein-arginine N-methyltransferase that methylates the delta-nitrogen atom of arginine residues to form N5-methylarginine (type IV) in target proteins. Monomethylates ribosomal protein L12.</text>
</comment>
<evidence type="ECO:0000259" key="10">
    <source>
        <dbReference type="PROSITE" id="PS51559"/>
    </source>
</evidence>
<evidence type="ECO:0000256" key="9">
    <source>
        <dbReference type="SAM" id="MobiDB-lite"/>
    </source>
</evidence>
<dbReference type="InterPro" id="IPR036770">
    <property type="entry name" value="Ankyrin_rpt-contain_sf"/>
</dbReference>
<dbReference type="GO" id="GO:0005737">
    <property type="term" value="C:cytoplasm"/>
    <property type="evidence" value="ECO:0007669"/>
    <property type="project" value="UniProtKB-SubCell"/>
</dbReference>
<keyword evidence="5 8" id="KW-0808">Transferase</keyword>
<dbReference type="GO" id="GO:0032259">
    <property type="term" value="P:methylation"/>
    <property type="evidence" value="ECO:0007669"/>
    <property type="project" value="UniProtKB-KW"/>
</dbReference>
<comment type="caution">
    <text evidence="11">The sequence shown here is derived from an EMBL/GenBank/DDBJ whole genome shotgun (WGS) entry which is preliminary data.</text>
</comment>
<evidence type="ECO:0000256" key="6">
    <source>
        <dbReference type="ARBA" id="ARBA00022691"/>
    </source>
</evidence>
<proteinExistence type="inferred from homology"/>
<dbReference type="AlphaFoldDB" id="A0A9P4J889"/>
<keyword evidence="6" id="KW-0949">S-adenosyl-L-methionine</keyword>
<evidence type="ECO:0000256" key="8">
    <source>
        <dbReference type="PIRNR" id="PIRNR038148"/>
    </source>
</evidence>
<comment type="similarity">
    <text evidence="8">Belongs to the class I-like SAM-binding methyltransferase superfamily. RMT2 methyltransferase family.</text>
</comment>
<dbReference type="InterPro" id="IPR051038">
    <property type="entry name" value="RMT2/GAMT_Mtase"/>
</dbReference>
<dbReference type="PIRSF" id="PIRSF038148">
    <property type="entry name" value="Arginine_N-mtfrase-2"/>
    <property type="match status" value="1"/>
</dbReference>
<evidence type="ECO:0000256" key="3">
    <source>
        <dbReference type="ARBA" id="ARBA00022490"/>
    </source>
</evidence>
<dbReference type="SUPFAM" id="SSF48403">
    <property type="entry name" value="Ankyrin repeat"/>
    <property type="match status" value="1"/>
</dbReference>
<evidence type="ECO:0000256" key="7">
    <source>
        <dbReference type="ARBA" id="ARBA00023242"/>
    </source>
</evidence>
<dbReference type="GO" id="GO:0005634">
    <property type="term" value="C:nucleus"/>
    <property type="evidence" value="ECO:0007669"/>
    <property type="project" value="UniProtKB-SubCell"/>
</dbReference>
<keyword evidence="4 8" id="KW-0489">Methyltransferase</keyword>
<dbReference type="CDD" id="cd02440">
    <property type="entry name" value="AdoMet_MTases"/>
    <property type="match status" value="1"/>
</dbReference>
<comment type="subunit">
    <text evidence="2 8">Monomer.</text>
</comment>
<evidence type="ECO:0000313" key="11">
    <source>
        <dbReference type="EMBL" id="KAF2155237.1"/>
    </source>
</evidence>
<dbReference type="InterPro" id="IPR017408">
    <property type="entry name" value="Arginine_N-MeTrfase_2"/>
</dbReference>
<dbReference type="OrthoDB" id="19014at2759"/>
<keyword evidence="7 8" id="KW-0539">Nucleus</keyword>
<keyword evidence="3 8" id="KW-0963">Cytoplasm</keyword>
<evidence type="ECO:0000256" key="2">
    <source>
        <dbReference type="ARBA" id="ARBA00011245"/>
    </source>
</evidence>
<name>A0A9P4J889_9PEZI</name>
<dbReference type="FunFam" id="3.40.50.150:FF:000135">
    <property type="entry name" value="Arginine N-methyltransferase 2"/>
    <property type="match status" value="1"/>
</dbReference>
<dbReference type="GO" id="GO:0019702">
    <property type="term" value="F:protein arginine N5-methyltransferase activity"/>
    <property type="evidence" value="ECO:0007669"/>
    <property type="project" value="TreeGrafter"/>
</dbReference>
<protein>
    <recommendedName>
        <fullName evidence="8">Arginine N-methyltransferase 2</fullName>
        <ecNumber evidence="8">2.1.1.-</ecNumber>
    </recommendedName>
</protein>
<dbReference type="EMBL" id="ML996083">
    <property type="protein sequence ID" value="KAF2155237.1"/>
    <property type="molecule type" value="Genomic_DNA"/>
</dbReference>
<dbReference type="SUPFAM" id="SSF53335">
    <property type="entry name" value="S-adenosyl-L-methionine-dependent methyltransferases"/>
    <property type="match status" value="1"/>
</dbReference>
<comment type="subcellular location">
    <subcellularLocation>
        <location evidence="8">Cytoplasm</location>
    </subcellularLocation>
    <subcellularLocation>
        <location evidence="8">Nucleus</location>
    </subcellularLocation>
</comment>
<dbReference type="PANTHER" id="PTHR32379:SF1">
    <property type="entry name" value="GUANIDINOACETATE N-METHYLTRANSFERASE"/>
    <property type="match status" value="1"/>
</dbReference>
<dbReference type="Proteomes" id="UP000799439">
    <property type="component" value="Unassembled WGS sequence"/>
</dbReference>
<keyword evidence="12" id="KW-1185">Reference proteome</keyword>
<evidence type="ECO:0000313" key="12">
    <source>
        <dbReference type="Proteomes" id="UP000799439"/>
    </source>
</evidence>
<dbReference type="PROSITE" id="PS51559">
    <property type="entry name" value="SAM_RMT2"/>
    <property type="match status" value="1"/>
</dbReference>
<dbReference type="EC" id="2.1.1.-" evidence="8"/>
<feature type="domain" description="RMT2" evidence="10">
    <location>
        <begin position="192"/>
        <end position="413"/>
    </location>
</feature>
<dbReference type="InterPro" id="IPR026480">
    <property type="entry name" value="RMT2_dom"/>
</dbReference>
<organism evidence="11 12">
    <name type="scientific">Myriangium duriaei CBS 260.36</name>
    <dbReference type="NCBI Taxonomy" id="1168546"/>
    <lineage>
        <taxon>Eukaryota</taxon>
        <taxon>Fungi</taxon>
        <taxon>Dikarya</taxon>
        <taxon>Ascomycota</taxon>
        <taxon>Pezizomycotina</taxon>
        <taxon>Dothideomycetes</taxon>
        <taxon>Dothideomycetidae</taxon>
        <taxon>Myriangiales</taxon>
        <taxon>Myriangiaceae</taxon>
        <taxon>Myriangium</taxon>
    </lineage>
</organism>
<evidence type="ECO:0000256" key="4">
    <source>
        <dbReference type="ARBA" id="ARBA00022603"/>
    </source>
</evidence>
<feature type="region of interest" description="Disordered" evidence="9">
    <location>
        <begin position="145"/>
        <end position="194"/>
    </location>
</feature>
<evidence type="ECO:0000256" key="1">
    <source>
        <dbReference type="ARBA" id="ARBA00002207"/>
    </source>
</evidence>
<dbReference type="Gene3D" id="3.40.50.150">
    <property type="entry name" value="Vaccinia Virus protein VP39"/>
    <property type="match status" value="1"/>
</dbReference>
<dbReference type="Gene3D" id="1.25.40.20">
    <property type="entry name" value="Ankyrin repeat-containing domain"/>
    <property type="match status" value="1"/>
</dbReference>
<dbReference type="InterPro" id="IPR029063">
    <property type="entry name" value="SAM-dependent_MTases_sf"/>
</dbReference>
<gene>
    <name evidence="11" type="ORF">K461DRAFT_222585</name>
</gene>
<feature type="compositionally biased region" description="Acidic residues" evidence="9">
    <location>
        <begin position="146"/>
        <end position="160"/>
    </location>
</feature>
<accession>A0A9P4J889</accession>
<reference evidence="11" key="1">
    <citation type="journal article" date="2020" name="Stud. Mycol.">
        <title>101 Dothideomycetes genomes: a test case for predicting lifestyles and emergence of pathogens.</title>
        <authorList>
            <person name="Haridas S."/>
            <person name="Albert R."/>
            <person name="Binder M."/>
            <person name="Bloem J."/>
            <person name="Labutti K."/>
            <person name="Salamov A."/>
            <person name="Andreopoulos B."/>
            <person name="Baker S."/>
            <person name="Barry K."/>
            <person name="Bills G."/>
            <person name="Bluhm B."/>
            <person name="Cannon C."/>
            <person name="Castanera R."/>
            <person name="Culley D."/>
            <person name="Daum C."/>
            <person name="Ezra D."/>
            <person name="Gonzalez J."/>
            <person name="Henrissat B."/>
            <person name="Kuo A."/>
            <person name="Liang C."/>
            <person name="Lipzen A."/>
            <person name="Lutzoni F."/>
            <person name="Magnuson J."/>
            <person name="Mondo S."/>
            <person name="Nolan M."/>
            <person name="Ohm R."/>
            <person name="Pangilinan J."/>
            <person name="Park H.-J."/>
            <person name="Ramirez L."/>
            <person name="Alfaro M."/>
            <person name="Sun H."/>
            <person name="Tritt A."/>
            <person name="Yoshinaga Y."/>
            <person name="Zwiers L.-H."/>
            <person name="Turgeon B."/>
            <person name="Goodwin S."/>
            <person name="Spatafora J."/>
            <person name="Crous P."/>
            <person name="Grigoriev I."/>
        </authorList>
    </citation>
    <scope>NUCLEOTIDE SEQUENCE</scope>
    <source>
        <strain evidence="11">CBS 260.36</strain>
    </source>
</reference>
<sequence length="413" mass="44837">MDIDVDLDTTAEEILLAATNHDTDKLTTLLKTGSANARDADSGYTPLHAAIAACEDDDDDPSTAPNTDAAQAISSRALAEEGAVRTVKLLLENGAIWNDLDAADETPGCMALRLGLKDVYELMVEAGVRAELLLNRLDDFQLLAGGDDDDDEDDEVEVGPEAEAAPEQNGTAHADTVPTLTRTDENGAPADPDVTSARYLASDLSFGGDRLLDADANGVMMSWETELMRLSASKLLSSPGKRVLNVGHGMGIIDGIFQSLSPAEHHIIEAHPAVLERMERDGWMGKEGVTVHRGRWQDVVPQLAAEGTAFDAIYFDTFAEDYSALREFFGEHVIALLAPDGKFGFFNGLGADRQVCYDVYTKVVEMDLFEAGLDTAWEEVKVGDLDEDGEWEGVRRKYWALDTYRLPTCTFVG</sequence>
<dbReference type="PANTHER" id="PTHR32379">
    <property type="entry name" value="GUANIDINOACETATE N-METHYLTRANSFERASE"/>
    <property type="match status" value="1"/>
</dbReference>
<evidence type="ECO:0000256" key="5">
    <source>
        <dbReference type="ARBA" id="ARBA00022679"/>
    </source>
</evidence>